<accession>A0A4R6SVY8</accession>
<evidence type="ECO:0000256" key="1">
    <source>
        <dbReference type="SAM" id="SignalP"/>
    </source>
</evidence>
<gene>
    <name evidence="2" type="ORF">ATK78_2237</name>
</gene>
<proteinExistence type="predicted"/>
<feature type="signal peptide" evidence="1">
    <location>
        <begin position="1"/>
        <end position="18"/>
    </location>
</feature>
<dbReference type="Proteomes" id="UP000295620">
    <property type="component" value="Unassembled WGS sequence"/>
</dbReference>
<comment type="caution">
    <text evidence="2">The sequence shown here is derived from an EMBL/GenBank/DDBJ whole genome shotgun (WGS) entry which is preliminary data.</text>
</comment>
<dbReference type="PROSITE" id="PS51257">
    <property type="entry name" value="PROKAR_LIPOPROTEIN"/>
    <property type="match status" value="1"/>
</dbReference>
<keyword evidence="1" id="KW-0732">Signal</keyword>
<sequence length="270" mass="30293">MKAICLLSLLTITLYSCSQGPKHPQADLISQPSATSMTAQSIVAFSDSVDAGLSSQEKHTSLIYSTGDNLSTYVEEYSSNGSPVLFKEYINNETISNTVKQYYFKNDTLVLIKESSKRNKDRAWIFTDIRTYLRNNITFKKESRSAPSFAALKSQPYTEVKADANAVHDDLTENIRSLKDAVNGKNKYEMIFNEIISSPDERYIVLKGNMQNGYSASIRIKEKDQLIDSILKDPSVFKDEKLALKWEIVDNEAVYVPVAAKVTSAKGLKR</sequence>
<evidence type="ECO:0000313" key="2">
    <source>
        <dbReference type="EMBL" id="TDQ10078.1"/>
    </source>
</evidence>
<organism evidence="2 3">
    <name type="scientific">Pedobacter metabolipauper</name>
    <dbReference type="NCBI Taxonomy" id="425513"/>
    <lineage>
        <taxon>Bacteria</taxon>
        <taxon>Pseudomonadati</taxon>
        <taxon>Bacteroidota</taxon>
        <taxon>Sphingobacteriia</taxon>
        <taxon>Sphingobacteriales</taxon>
        <taxon>Sphingobacteriaceae</taxon>
        <taxon>Pedobacter</taxon>
    </lineage>
</organism>
<dbReference type="OrthoDB" id="752131at2"/>
<evidence type="ECO:0000313" key="3">
    <source>
        <dbReference type="Proteomes" id="UP000295620"/>
    </source>
</evidence>
<reference evidence="2 3" key="1">
    <citation type="submission" date="2019-03" db="EMBL/GenBank/DDBJ databases">
        <title>Genomic Encyclopedia of Archaeal and Bacterial Type Strains, Phase II (KMG-II): from individual species to whole genera.</title>
        <authorList>
            <person name="Goeker M."/>
        </authorList>
    </citation>
    <scope>NUCLEOTIDE SEQUENCE [LARGE SCALE GENOMIC DNA]</scope>
    <source>
        <strain evidence="2 3">DSM 19035</strain>
    </source>
</reference>
<protein>
    <submittedName>
        <fullName evidence="2">Uncharacterized protein</fullName>
    </submittedName>
</protein>
<keyword evidence="3" id="KW-1185">Reference proteome</keyword>
<dbReference type="EMBL" id="SNYC01000004">
    <property type="protein sequence ID" value="TDQ10078.1"/>
    <property type="molecule type" value="Genomic_DNA"/>
</dbReference>
<dbReference type="AlphaFoldDB" id="A0A4R6SVY8"/>
<feature type="chain" id="PRO_5020890453" evidence="1">
    <location>
        <begin position="19"/>
        <end position="270"/>
    </location>
</feature>
<name>A0A4R6SVY8_9SPHI</name>
<dbReference type="RefSeq" id="WP_133576115.1">
    <property type="nucleotide sequence ID" value="NZ_SNYC01000004.1"/>
</dbReference>